<dbReference type="SUPFAM" id="SSF75169">
    <property type="entry name" value="DsrEFH-like"/>
    <property type="match status" value="1"/>
</dbReference>
<keyword evidence="2" id="KW-1185">Reference proteome</keyword>
<comment type="caution">
    <text evidence="1">The sequence shown here is derived from an EMBL/GenBank/DDBJ whole genome shotgun (WGS) entry which is preliminary data.</text>
</comment>
<dbReference type="Gene3D" id="3.40.1260.10">
    <property type="entry name" value="DsrEFH-like"/>
    <property type="match status" value="1"/>
</dbReference>
<accession>A0A429XW59</accession>
<dbReference type="Pfam" id="PF02635">
    <property type="entry name" value="DsrE"/>
    <property type="match status" value="1"/>
</dbReference>
<reference evidence="1" key="1">
    <citation type="submission" date="2018-12" db="EMBL/GenBank/DDBJ databases">
        <authorList>
            <person name="Sun L."/>
            <person name="Chen Z."/>
        </authorList>
    </citation>
    <scope>NUCLEOTIDE SEQUENCE [LARGE SCALE GENOMIC DNA]</scope>
    <source>
        <strain evidence="1">3-2-2</strain>
    </source>
</reference>
<dbReference type="InterPro" id="IPR027396">
    <property type="entry name" value="DsrEFH-like"/>
</dbReference>
<dbReference type="AlphaFoldDB" id="A0A429XW59"/>
<dbReference type="InterPro" id="IPR003787">
    <property type="entry name" value="Sulphur_relay_DsrE/F-like"/>
</dbReference>
<dbReference type="OrthoDB" id="9812053at2"/>
<dbReference type="RefSeq" id="WP_126051797.1">
    <property type="nucleotide sequence ID" value="NZ_QYTV02000008.1"/>
</dbReference>
<gene>
    <name evidence="1" type="ORF">D4T97_016195</name>
</gene>
<dbReference type="EMBL" id="QYTV02000008">
    <property type="protein sequence ID" value="RST72589.1"/>
    <property type="molecule type" value="Genomic_DNA"/>
</dbReference>
<dbReference type="Proteomes" id="UP000287156">
    <property type="component" value="Unassembled WGS sequence"/>
</dbReference>
<sequence length="123" mass="13419">MEYPDLLITLTAHDNNPNNVTIAFTMGVKALEKGHDVEILLLSDGVHLAENGFAAKIDIGEPFKGIRELLPAFLESRGKLKVCSACMEHNGVKEEDIIDGAEIINADYVVDALMNSKKALQLN</sequence>
<name>A0A429XW59_9BACI</name>
<protein>
    <submittedName>
        <fullName evidence="1">Uncharacterized protein</fullName>
    </submittedName>
</protein>
<evidence type="ECO:0000313" key="1">
    <source>
        <dbReference type="EMBL" id="RST72589.1"/>
    </source>
</evidence>
<organism evidence="1 2">
    <name type="scientific">Siminovitchia acidinfaciens</name>
    <dbReference type="NCBI Taxonomy" id="2321395"/>
    <lineage>
        <taxon>Bacteria</taxon>
        <taxon>Bacillati</taxon>
        <taxon>Bacillota</taxon>
        <taxon>Bacilli</taxon>
        <taxon>Bacillales</taxon>
        <taxon>Bacillaceae</taxon>
        <taxon>Siminovitchia</taxon>
    </lineage>
</organism>
<evidence type="ECO:0000313" key="2">
    <source>
        <dbReference type="Proteomes" id="UP000287156"/>
    </source>
</evidence>
<proteinExistence type="predicted"/>